<organism evidence="2 3">
    <name type="scientific">Cryobacterium roopkundense</name>
    <dbReference type="NCBI Taxonomy" id="1001240"/>
    <lineage>
        <taxon>Bacteria</taxon>
        <taxon>Bacillati</taxon>
        <taxon>Actinomycetota</taxon>
        <taxon>Actinomycetes</taxon>
        <taxon>Micrococcales</taxon>
        <taxon>Microbacteriaceae</taxon>
        <taxon>Cryobacterium</taxon>
    </lineage>
</organism>
<dbReference type="EMBL" id="JACHBQ010000001">
    <property type="protein sequence ID" value="MBB5640151.1"/>
    <property type="molecule type" value="Genomic_DNA"/>
</dbReference>
<accession>A0A7W8ZTY4</accession>
<reference evidence="2 3" key="1">
    <citation type="submission" date="2020-08" db="EMBL/GenBank/DDBJ databases">
        <title>Sequencing the genomes of 1000 actinobacteria strains.</title>
        <authorList>
            <person name="Klenk H.-P."/>
        </authorList>
    </citation>
    <scope>NUCLEOTIDE SEQUENCE [LARGE SCALE GENOMIC DNA]</scope>
    <source>
        <strain evidence="2 3">DSM 21065</strain>
    </source>
</reference>
<evidence type="ECO:0000313" key="3">
    <source>
        <dbReference type="Proteomes" id="UP000561726"/>
    </source>
</evidence>
<comment type="caution">
    <text evidence="2">The sequence shown here is derived from an EMBL/GenBank/DDBJ whole genome shotgun (WGS) entry which is preliminary data.</text>
</comment>
<feature type="region of interest" description="Disordered" evidence="1">
    <location>
        <begin position="1"/>
        <end position="30"/>
    </location>
</feature>
<evidence type="ECO:0000256" key="1">
    <source>
        <dbReference type="SAM" id="MobiDB-lite"/>
    </source>
</evidence>
<name>A0A7W8ZTY4_9MICO</name>
<dbReference type="AlphaFoldDB" id="A0A7W8ZTY4"/>
<proteinExistence type="predicted"/>
<dbReference type="Proteomes" id="UP000561726">
    <property type="component" value="Unassembled WGS sequence"/>
</dbReference>
<sequence length="85" mass="9546">MEHPGIKAHSSTEPKTPKKDRAQIKNSSEANRWIQVQLNDRHEGPSNGRVPVRTVIQIDDDGGSRLSGRSSLIHHESQLKLALFR</sequence>
<protein>
    <submittedName>
        <fullName evidence="2">Uncharacterized protein</fullName>
    </submittedName>
</protein>
<evidence type="ECO:0000313" key="2">
    <source>
        <dbReference type="EMBL" id="MBB5640151.1"/>
    </source>
</evidence>
<feature type="compositionally biased region" description="Basic and acidic residues" evidence="1">
    <location>
        <begin position="1"/>
        <end position="23"/>
    </location>
</feature>
<gene>
    <name evidence="2" type="ORF">BJ997_000699</name>
</gene>